<keyword evidence="7" id="KW-0479">Metal-binding</keyword>
<dbReference type="InterPro" id="IPR038418">
    <property type="entry name" value="6-PTP_synth/QueD_sf"/>
</dbReference>
<keyword evidence="8" id="KW-0862">Zinc</keyword>
<evidence type="ECO:0000256" key="7">
    <source>
        <dbReference type="ARBA" id="ARBA00022723"/>
    </source>
</evidence>
<evidence type="ECO:0000256" key="6">
    <source>
        <dbReference type="ARBA" id="ARBA00018141"/>
    </source>
</evidence>
<dbReference type="Pfam" id="PF01242">
    <property type="entry name" value="PTPS"/>
    <property type="match status" value="1"/>
</dbReference>
<comment type="pathway">
    <text evidence="3">Purine metabolism; 7-cyano-7-deazaguanine biosynthesis.</text>
</comment>
<reference evidence="13" key="1">
    <citation type="submission" date="2018-06" db="EMBL/GenBank/DDBJ databases">
        <authorList>
            <person name="Khan S.A."/>
        </authorList>
    </citation>
    <scope>NUCLEOTIDE SEQUENCE [LARGE SCALE GENOMIC DNA]</scope>
    <source>
        <strain evidence="13">DB-1506</strain>
    </source>
</reference>
<dbReference type="AlphaFoldDB" id="A0A327M6G2"/>
<gene>
    <name evidence="12" type="ORF">DOO78_16685</name>
</gene>
<dbReference type="OrthoDB" id="9787853at2"/>
<evidence type="ECO:0000313" key="12">
    <source>
        <dbReference type="EMBL" id="RAI57882.1"/>
    </source>
</evidence>
<dbReference type="PANTHER" id="PTHR12589:SF7">
    <property type="entry name" value="6-PYRUVOYL TETRAHYDROBIOPTERIN SYNTHASE"/>
    <property type="match status" value="1"/>
</dbReference>
<evidence type="ECO:0000256" key="4">
    <source>
        <dbReference type="ARBA" id="ARBA00008900"/>
    </source>
</evidence>
<organism evidence="12 13">
    <name type="scientific">Roseicella frigidaeris</name>
    <dbReference type="NCBI Taxonomy" id="2230885"/>
    <lineage>
        <taxon>Bacteria</taxon>
        <taxon>Pseudomonadati</taxon>
        <taxon>Pseudomonadota</taxon>
        <taxon>Alphaproteobacteria</taxon>
        <taxon>Acetobacterales</taxon>
        <taxon>Roseomonadaceae</taxon>
        <taxon>Roseicella</taxon>
    </lineage>
</organism>
<evidence type="ECO:0000256" key="11">
    <source>
        <dbReference type="ARBA" id="ARBA00048807"/>
    </source>
</evidence>
<dbReference type="GO" id="GO:0046872">
    <property type="term" value="F:metal ion binding"/>
    <property type="evidence" value="ECO:0007669"/>
    <property type="project" value="UniProtKB-KW"/>
</dbReference>
<name>A0A327M6G2_9PROT</name>
<dbReference type="GO" id="GO:0070497">
    <property type="term" value="F:6-carboxytetrahydropterin synthase activity"/>
    <property type="evidence" value="ECO:0007669"/>
    <property type="project" value="UniProtKB-EC"/>
</dbReference>
<protein>
    <recommendedName>
        <fullName evidence="6">6-carboxy-5,6,7,8-tetrahydropterin synthase</fullName>
        <ecNumber evidence="5">4.1.2.50</ecNumber>
    </recommendedName>
    <alternativeName>
        <fullName evidence="10">Queuosine biosynthesis protein QueD</fullName>
    </alternativeName>
</protein>
<keyword evidence="13" id="KW-1185">Reference proteome</keyword>
<comment type="similarity">
    <text evidence="4">Belongs to the PTPS family. QueD subfamily.</text>
</comment>
<evidence type="ECO:0000313" key="13">
    <source>
        <dbReference type="Proteomes" id="UP000249065"/>
    </source>
</evidence>
<evidence type="ECO:0000256" key="5">
    <source>
        <dbReference type="ARBA" id="ARBA00012982"/>
    </source>
</evidence>
<evidence type="ECO:0000256" key="3">
    <source>
        <dbReference type="ARBA" id="ARBA00005061"/>
    </source>
</evidence>
<dbReference type="Gene3D" id="3.30.479.10">
    <property type="entry name" value="6-pyruvoyl tetrahydropterin synthase/QueD"/>
    <property type="match status" value="1"/>
</dbReference>
<dbReference type="UniPathway" id="UPA00391"/>
<sequence length="133" mass="14683">MFSLTVCDHIMVAHSFRGAEFGPAQRLHGATFAVEAEFRAPQLDHLHLLVDIGLAKTELRRALDTLDYRNLDDEGQFAGQNTTTEYLCRHIHQLLCAALREGRLGPQGGQVTALKVLLRESPNAWAAYEGAVA</sequence>
<evidence type="ECO:0000256" key="10">
    <source>
        <dbReference type="ARBA" id="ARBA00031449"/>
    </source>
</evidence>
<dbReference type="EMBL" id="QLIX01000013">
    <property type="protein sequence ID" value="RAI57882.1"/>
    <property type="molecule type" value="Genomic_DNA"/>
</dbReference>
<comment type="catalytic activity">
    <reaction evidence="11">
        <text>7,8-dihydroneopterin 3'-triphosphate + H2O = 6-carboxy-5,6,7,8-tetrahydropterin + triphosphate + acetaldehyde + 2 H(+)</text>
        <dbReference type="Rhea" id="RHEA:27966"/>
        <dbReference type="ChEBI" id="CHEBI:15343"/>
        <dbReference type="ChEBI" id="CHEBI:15377"/>
        <dbReference type="ChEBI" id="CHEBI:15378"/>
        <dbReference type="ChEBI" id="CHEBI:18036"/>
        <dbReference type="ChEBI" id="CHEBI:58462"/>
        <dbReference type="ChEBI" id="CHEBI:61032"/>
        <dbReference type="EC" id="4.1.2.50"/>
    </reaction>
</comment>
<evidence type="ECO:0000256" key="9">
    <source>
        <dbReference type="ARBA" id="ARBA00023239"/>
    </source>
</evidence>
<comment type="caution">
    <text evidence="12">The sequence shown here is derived from an EMBL/GenBank/DDBJ whole genome shotgun (WGS) entry which is preliminary data.</text>
</comment>
<dbReference type="InterPro" id="IPR007115">
    <property type="entry name" value="6-PTP_synth/QueD"/>
</dbReference>
<accession>A0A327M6G2</accession>
<evidence type="ECO:0000256" key="8">
    <source>
        <dbReference type="ARBA" id="ARBA00022833"/>
    </source>
</evidence>
<dbReference type="RefSeq" id="WP_111470999.1">
    <property type="nucleotide sequence ID" value="NZ_QLIX01000013.1"/>
</dbReference>
<proteinExistence type="inferred from homology"/>
<comment type="cofactor">
    <cofactor evidence="1">
        <name>Zn(2+)</name>
        <dbReference type="ChEBI" id="CHEBI:29105"/>
    </cofactor>
</comment>
<evidence type="ECO:0000256" key="2">
    <source>
        <dbReference type="ARBA" id="ARBA00002285"/>
    </source>
</evidence>
<dbReference type="Proteomes" id="UP000249065">
    <property type="component" value="Unassembled WGS sequence"/>
</dbReference>
<comment type="function">
    <text evidence="2">Catalyzes the conversion of 7,8-dihydroneopterin triphosphate (H2NTP) to 6-carboxy-5,6,7,8-tetrahydropterin (CPH4) and acetaldehyde.</text>
</comment>
<dbReference type="SUPFAM" id="SSF55620">
    <property type="entry name" value="Tetrahydrobiopterin biosynthesis enzymes-like"/>
    <property type="match status" value="1"/>
</dbReference>
<evidence type="ECO:0000256" key="1">
    <source>
        <dbReference type="ARBA" id="ARBA00001947"/>
    </source>
</evidence>
<dbReference type="EC" id="4.1.2.50" evidence="5"/>
<keyword evidence="9" id="KW-0456">Lyase</keyword>
<dbReference type="PANTHER" id="PTHR12589">
    <property type="entry name" value="PYRUVOYL TETRAHYDROBIOPTERIN SYNTHASE"/>
    <property type="match status" value="1"/>
</dbReference>